<feature type="region of interest" description="Disordered" evidence="1">
    <location>
        <begin position="12"/>
        <end position="43"/>
    </location>
</feature>
<proteinExistence type="predicted"/>
<evidence type="ECO:0000313" key="2">
    <source>
        <dbReference type="EMBL" id="PNW71977.1"/>
    </source>
</evidence>
<accession>A0A2K3CUL7</accession>
<evidence type="ECO:0000256" key="1">
    <source>
        <dbReference type="SAM" id="MobiDB-lite"/>
    </source>
</evidence>
<protein>
    <submittedName>
        <fullName evidence="2">Uncharacterized protein</fullName>
    </submittedName>
</protein>
<dbReference type="Gramene" id="PNW71977">
    <property type="protein sequence ID" value="PNW71977"/>
    <property type="gene ID" value="CHLRE_16g687602v5"/>
</dbReference>
<dbReference type="EMBL" id="CM008977">
    <property type="protein sequence ID" value="PNW71977.1"/>
    <property type="molecule type" value="Genomic_DNA"/>
</dbReference>
<dbReference type="RefSeq" id="XP_042915900.1">
    <property type="nucleotide sequence ID" value="XM_043071611.1"/>
</dbReference>
<reference evidence="2 3" key="1">
    <citation type="journal article" date="2007" name="Science">
        <title>The Chlamydomonas genome reveals the evolution of key animal and plant functions.</title>
        <authorList>
            <person name="Merchant S.S."/>
            <person name="Prochnik S.E."/>
            <person name="Vallon O."/>
            <person name="Harris E.H."/>
            <person name="Karpowicz S.J."/>
            <person name="Witman G.B."/>
            <person name="Terry A."/>
            <person name="Salamov A."/>
            <person name="Fritz-Laylin L.K."/>
            <person name="Marechal-Drouard L."/>
            <person name="Marshall W.F."/>
            <person name="Qu L.H."/>
            <person name="Nelson D.R."/>
            <person name="Sanderfoot A.A."/>
            <person name="Spalding M.H."/>
            <person name="Kapitonov V.V."/>
            <person name="Ren Q."/>
            <person name="Ferris P."/>
            <person name="Lindquist E."/>
            <person name="Shapiro H."/>
            <person name="Lucas S.M."/>
            <person name="Grimwood J."/>
            <person name="Schmutz J."/>
            <person name="Cardol P."/>
            <person name="Cerutti H."/>
            <person name="Chanfreau G."/>
            <person name="Chen C.L."/>
            <person name="Cognat V."/>
            <person name="Croft M.T."/>
            <person name="Dent R."/>
            <person name="Dutcher S."/>
            <person name="Fernandez E."/>
            <person name="Fukuzawa H."/>
            <person name="Gonzalez-Ballester D."/>
            <person name="Gonzalez-Halphen D."/>
            <person name="Hallmann A."/>
            <person name="Hanikenne M."/>
            <person name="Hippler M."/>
            <person name="Inwood W."/>
            <person name="Jabbari K."/>
            <person name="Kalanon M."/>
            <person name="Kuras R."/>
            <person name="Lefebvre P.A."/>
            <person name="Lemaire S.D."/>
            <person name="Lobanov A.V."/>
            <person name="Lohr M."/>
            <person name="Manuell A."/>
            <person name="Meier I."/>
            <person name="Mets L."/>
            <person name="Mittag M."/>
            <person name="Mittelmeier T."/>
            <person name="Moroney J.V."/>
            <person name="Moseley J."/>
            <person name="Napoli C."/>
            <person name="Nedelcu A.M."/>
            <person name="Niyogi K."/>
            <person name="Novoselov S.V."/>
            <person name="Paulsen I.T."/>
            <person name="Pazour G."/>
            <person name="Purton S."/>
            <person name="Ral J.P."/>
            <person name="Riano-Pachon D.M."/>
            <person name="Riekhof W."/>
            <person name="Rymarquis L."/>
            <person name="Schroda M."/>
            <person name="Stern D."/>
            <person name="Umen J."/>
            <person name="Willows R."/>
            <person name="Wilson N."/>
            <person name="Zimmer S.L."/>
            <person name="Allmer J."/>
            <person name="Balk J."/>
            <person name="Bisova K."/>
            <person name="Chen C.J."/>
            <person name="Elias M."/>
            <person name="Gendler K."/>
            <person name="Hauser C."/>
            <person name="Lamb M.R."/>
            <person name="Ledford H."/>
            <person name="Long J.C."/>
            <person name="Minagawa J."/>
            <person name="Page M.D."/>
            <person name="Pan J."/>
            <person name="Pootakham W."/>
            <person name="Roje S."/>
            <person name="Rose A."/>
            <person name="Stahlberg E."/>
            <person name="Terauchi A.M."/>
            <person name="Yang P."/>
            <person name="Ball S."/>
            <person name="Bowler C."/>
            <person name="Dieckmann C.L."/>
            <person name="Gladyshev V.N."/>
            <person name="Green P."/>
            <person name="Jorgensen R."/>
            <person name="Mayfield S."/>
            <person name="Mueller-Roeber B."/>
            <person name="Rajamani S."/>
            <person name="Sayre R.T."/>
            <person name="Brokstein P."/>
            <person name="Dubchak I."/>
            <person name="Goodstein D."/>
            <person name="Hornick L."/>
            <person name="Huang Y.W."/>
            <person name="Jhaveri J."/>
            <person name="Luo Y."/>
            <person name="Martinez D."/>
            <person name="Ngau W.C."/>
            <person name="Otillar B."/>
            <person name="Poliakov A."/>
            <person name="Porter A."/>
            <person name="Szajkowski L."/>
            <person name="Werner G."/>
            <person name="Zhou K."/>
            <person name="Grigoriev I.V."/>
            <person name="Rokhsar D.S."/>
            <person name="Grossman A.R."/>
        </authorList>
    </citation>
    <scope>NUCLEOTIDE SEQUENCE [LARGE SCALE GENOMIC DNA]</scope>
    <source>
        <strain evidence="3">CC-503</strain>
    </source>
</reference>
<dbReference type="KEGG" id="cre:CHLRE_16g687602v5"/>
<evidence type="ECO:0000313" key="3">
    <source>
        <dbReference type="Proteomes" id="UP000006906"/>
    </source>
</evidence>
<keyword evidence="3" id="KW-1185">Reference proteome</keyword>
<gene>
    <name evidence="2" type="ORF">CHLRE_16g687602v5</name>
</gene>
<dbReference type="InParanoid" id="A0A2K3CUL7"/>
<sequence>MRQALMEMLLDRARSAPLRRGGGDDGRGGGAGPGGGDGGGGAGLAAAAAAQSLAAAAAAAAAATVGTAVALCIETWRGRSPTFQLRVDKKRHDK</sequence>
<dbReference type="GeneID" id="66056783"/>
<name>A0A2K3CUL7_CHLRE</name>
<dbReference type="AlphaFoldDB" id="A0A2K3CUL7"/>
<dbReference type="Proteomes" id="UP000006906">
    <property type="component" value="Chromosome 16"/>
</dbReference>
<organism evidence="2 3">
    <name type="scientific">Chlamydomonas reinhardtii</name>
    <name type="common">Chlamydomonas smithii</name>
    <dbReference type="NCBI Taxonomy" id="3055"/>
    <lineage>
        <taxon>Eukaryota</taxon>
        <taxon>Viridiplantae</taxon>
        <taxon>Chlorophyta</taxon>
        <taxon>core chlorophytes</taxon>
        <taxon>Chlorophyceae</taxon>
        <taxon>CS clade</taxon>
        <taxon>Chlamydomonadales</taxon>
        <taxon>Chlamydomonadaceae</taxon>
        <taxon>Chlamydomonas</taxon>
    </lineage>
</organism>
<feature type="compositionally biased region" description="Gly residues" evidence="1">
    <location>
        <begin position="28"/>
        <end position="43"/>
    </location>
</feature>